<reference evidence="1" key="1">
    <citation type="submission" date="2020-09" db="EMBL/GenBank/DDBJ databases">
        <title>Genome-Enabled Discovery of Anthraquinone Biosynthesis in Senna tora.</title>
        <authorList>
            <person name="Kang S.-H."/>
            <person name="Pandey R.P."/>
            <person name="Lee C.-M."/>
            <person name="Sim J.-S."/>
            <person name="Jeong J.-T."/>
            <person name="Choi B.-S."/>
            <person name="Jung M."/>
            <person name="Ginzburg D."/>
            <person name="Zhao K."/>
            <person name="Won S.Y."/>
            <person name="Oh T.-J."/>
            <person name="Yu Y."/>
            <person name="Kim N.-H."/>
            <person name="Lee O.R."/>
            <person name="Lee T.-H."/>
            <person name="Bashyal P."/>
            <person name="Kim T.-S."/>
            <person name="Lee W.-H."/>
            <person name="Kawkins C."/>
            <person name="Kim C.-K."/>
            <person name="Kim J.S."/>
            <person name="Ahn B.O."/>
            <person name="Rhee S.Y."/>
            <person name="Sohng J.K."/>
        </authorList>
    </citation>
    <scope>NUCLEOTIDE SEQUENCE</scope>
    <source>
        <tissue evidence="1">Leaf</tissue>
    </source>
</reference>
<dbReference type="AlphaFoldDB" id="A0A834STS4"/>
<proteinExistence type="predicted"/>
<accession>A0A834STS4</accession>
<comment type="caution">
    <text evidence="1">The sequence shown here is derived from an EMBL/GenBank/DDBJ whole genome shotgun (WGS) entry which is preliminary data.</text>
</comment>
<organism evidence="1 2">
    <name type="scientific">Senna tora</name>
    <dbReference type="NCBI Taxonomy" id="362788"/>
    <lineage>
        <taxon>Eukaryota</taxon>
        <taxon>Viridiplantae</taxon>
        <taxon>Streptophyta</taxon>
        <taxon>Embryophyta</taxon>
        <taxon>Tracheophyta</taxon>
        <taxon>Spermatophyta</taxon>
        <taxon>Magnoliopsida</taxon>
        <taxon>eudicotyledons</taxon>
        <taxon>Gunneridae</taxon>
        <taxon>Pentapetalae</taxon>
        <taxon>rosids</taxon>
        <taxon>fabids</taxon>
        <taxon>Fabales</taxon>
        <taxon>Fabaceae</taxon>
        <taxon>Caesalpinioideae</taxon>
        <taxon>Cassia clade</taxon>
        <taxon>Senna</taxon>
    </lineage>
</organism>
<dbReference type="EMBL" id="JAAIUW010000011">
    <property type="protein sequence ID" value="KAF7809591.1"/>
    <property type="molecule type" value="Genomic_DNA"/>
</dbReference>
<keyword evidence="2" id="KW-1185">Reference proteome</keyword>
<name>A0A834STS4_9FABA</name>
<sequence>MGKVSIPVGNIQTRLRHSPKTATGSAKTAPDGYAMDTRGGCFEVCPYRKLQLWTTL</sequence>
<evidence type="ECO:0000313" key="2">
    <source>
        <dbReference type="Proteomes" id="UP000634136"/>
    </source>
</evidence>
<dbReference type="Proteomes" id="UP000634136">
    <property type="component" value="Unassembled WGS sequence"/>
</dbReference>
<evidence type="ECO:0000313" key="1">
    <source>
        <dbReference type="EMBL" id="KAF7809591.1"/>
    </source>
</evidence>
<protein>
    <submittedName>
        <fullName evidence="1">Uncharacterized protein</fullName>
    </submittedName>
</protein>
<gene>
    <name evidence="1" type="ORF">G2W53_036334</name>
</gene>